<dbReference type="Pfam" id="PF19031">
    <property type="entry name" value="Intu_longin_1"/>
    <property type="match status" value="1"/>
</dbReference>
<keyword evidence="5" id="KW-1185">Reference proteome</keyword>
<dbReference type="PANTHER" id="PTHR13056">
    <property type="entry name" value="VACUOLAR FUSION PROTEIN CCZ1 HOMOLOG-RELATED"/>
    <property type="match status" value="1"/>
</dbReference>
<dbReference type="OrthoDB" id="240546at2759"/>
<reference evidence="4" key="1">
    <citation type="journal article" date="2020" name="Fungal Divers.">
        <title>Resolving the Mortierellaceae phylogeny through synthesis of multi-gene phylogenetics and phylogenomics.</title>
        <authorList>
            <person name="Vandepol N."/>
            <person name="Liber J."/>
            <person name="Desiro A."/>
            <person name="Na H."/>
            <person name="Kennedy M."/>
            <person name="Barry K."/>
            <person name="Grigoriev I.V."/>
            <person name="Miller A.N."/>
            <person name="O'Donnell K."/>
            <person name="Stajich J.E."/>
            <person name="Bonito G."/>
        </authorList>
    </citation>
    <scope>NUCLEOTIDE SEQUENCE</scope>
    <source>
        <strain evidence="4">MES-2147</strain>
    </source>
</reference>
<dbReference type="InterPro" id="IPR043987">
    <property type="entry name" value="CCZ1/INTU/HSP4_longin_1"/>
</dbReference>
<evidence type="ECO:0000313" key="4">
    <source>
        <dbReference type="EMBL" id="KAF9946470.1"/>
    </source>
</evidence>
<evidence type="ECO:0000256" key="2">
    <source>
        <dbReference type="SAM" id="MobiDB-lite"/>
    </source>
</evidence>
<evidence type="ECO:0000259" key="3">
    <source>
        <dbReference type="Pfam" id="PF19031"/>
    </source>
</evidence>
<sequence>MYGYPNATSPKTATAASLSSSSSGPSTTPATLGYFCIYNPDFGPTDETQHEQLLYYVGRKTVSMDVKMRNIGLAQGLVNFARIFSPTAPCENVHSQKNRLVFYEAEPGYWLHLCVELGTTKRSVKGPDGKNRDTIEYMEHNVHDTALSALLEQTYGMYRVANGTMEGLVNAHDGNTRPLQRRLEEFFEPWALGWDFEKNMTLERALDGINYLPLSRTSYTSMDRLMKSVREKYQGLVTHSMVTFEDQLVSSDIPDEDLRSVWKHIVQLTGHEGASANAAWDRKEEEEARKRKIVLSANRDNTTFNTTCVNTTCFNTTFTANIACQLACPIR</sequence>
<feature type="domain" description="CCZ1/INTU/HSP4 first Longin" evidence="3">
    <location>
        <begin position="33"/>
        <end position="163"/>
    </location>
</feature>
<dbReference type="GO" id="GO:0035658">
    <property type="term" value="C:Mon1-Ccz1 complex"/>
    <property type="evidence" value="ECO:0007669"/>
    <property type="project" value="InterPro"/>
</dbReference>
<evidence type="ECO:0000313" key="5">
    <source>
        <dbReference type="Proteomes" id="UP000749646"/>
    </source>
</evidence>
<comment type="caution">
    <text evidence="4">The sequence shown here is derived from an EMBL/GenBank/DDBJ whole genome shotgun (WGS) entry which is preliminary data.</text>
</comment>
<dbReference type="PANTHER" id="PTHR13056:SF0">
    <property type="entry name" value="VACUOLAR FUSION PROTEIN CCZ1 HOMOLOG-RELATED"/>
    <property type="match status" value="1"/>
</dbReference>
<name>A0A9P6LW20_9FUNG</name>
<dbReference type="Proteomes" id="UP000749646">
    <property type="component" value="Unassembled WGS sequence"/>
</dbReference>
<dbReference type="EMBL" id="JAAAHW010007752">
    <property type="protein sequence ID" value="KAF9946470.1"/>
    <property type="molecule type" value="Genomic_DNA"/>
</dbReference>
<comment type="similarity">
    <text evidence="1">Belongs to the CCZ1 family.</text>
</comment>
<protein>
    <submittedName>
        <fullName evidence="4">Vacuolar fusion protein ccz1</fullName>
    </submittedName>
</protein>
<dbReference type="AlphaFoldDB" id="A0A9P6LW20"/>
<feature type="region of interest" description="Disordered" evidence="2">
    <location>
        <begin position="1"/>
        <end position="26"/>
    </location>
</feature>
<proteinExistence type="inferred from homology"/>
<organism evidence="4 5">
    <name type="scientific">Modicella reniformis</name>
    <dbReference type="NCBI Taxonomy" id="1440133"/>
    <lineage>
        <taxon>Eukaryota</taxon>
        <taxon>Fungi</taxon>
        <taxon>Fungi incertae sedis</taxon>
        <taxon>Mucoromycota</taxon>
        <taxon>Mortierellomycotina</taxon>
        <taxon>Mortierellomycetes</taxon>
        <taxon>Mortierellales</taxon>
        <taxon>Mortierellaceae</taxon>
        <taxon>Modicella</taxon>
    </lineage>
</organism>
<accession>A0A9P6LW20</accession>
<evidence type="ECO:0000256" key="1">
    <source>
        <dbReference type="ARBA" id="ARBA00005352"/>
    </source>
</evidence>
<feature type="compositionally biased region" description="Low complexity" evidence="2">
    <location>
        <begin position="7"/>
        <end position="26"/>
    </location>
</feature>
<dbReference type="InterPro" id="IPR013176">
    <property type="entry name" value="Ccz1"/>
</dbReference>
<gene>
    <name evidence="4" type="primary">CCZ1</name>
    <name evidence="4" type="ORF">BGZ65_009676</name>
</gene>
<dbReference type="GO" id="GO:0016192">
    <property type="term" value="P:vesicle-mediated transport"/>
    <property type="evidence" value="ECO:0007669"/>
    <property type="project" value="InterPro"/>
</dbReference>